<dbReference type="InterPro" id="IPR014721">
    <property type="entry name" value="Ribsml_uS5_D2-typ_fold_subgr"/>
</dbReference>
<dbReference type="SUPFAM" id="SSF52540">
    <property type="entry name" value="P-loop containing nucleoside triphosphate hydrolases"/>
    <property type="match status" value="1"/>
</dbReference>
<comment type="caution">
    <text evidence="3">The sequence shown here is derived from an EMBL/GenBank/DDBJ whole genome shotgun (WGS) entry which is preliminary data.</text>
</comment>
<dbReference type="OrthoDB" id="9813147at2"/>
<keyword evidence="4" id="KW-1185">Reference proteome</keyword>
<dbReference type="GO" id="GO:0005524">
    <property type="term" value="F:ATP binding"/>
    <property type="evidence" value="ECO:0007669"/>
    <property type="project" value="UniProtKB-KW"/>
</dbReference>
<dbReference type="InterPro" id="IPR025158">
    <property type="entry name" value="Mg_chelat-rel_C"/>
</dbReference>
<dbReference type="Proteomes" id="UP000215694">
    <property type="component" value="Unassembled WGS sequence"/>
</dbReference>
<proteinExistence type="inferred from homology"/>
<gene>
    <name evidence="3" type="ORF">CHL78_004445</name>
</gene>
<dbReference type="SUPFAM" id="SSF54211">
    <property type="entry name" value="Ribosomal protein S5 domain 2-like"/>
    <property type="match status" value="1"/>
</dbReference>
<organism evidence="3 4">
    <name type="scientific">Romboutsia weinsteinii</name>
    <dbReference type="NCBI Taxonomy" id="2020949"/>
    <lineage>
        <taxon>Bacteria</taxon>
        <taxon>Bacillati</taxon>
        <taxon>Bacillota</taxon>
        <taxon>Clostridia</taxon>
        <taxon>Peptostreptococcales</taxon>
        <taxon>Peptostreptococcaceae</taxon>
        <taxon>Romboutsia</taxon>
    </lineage>
</organism>
<dbReference type="Pfam" id="PF13541">
    <property type="entry name" value="ChlI"/>
    <property type="match status" value="1"/>
</dbReference>
<name>A0A371J7R1_9FIRM</name>
<dbReference type="AlphaFoldDB" id="A0A371J7R1"/>
<dbReference type="Pfam" id="PF13335">
    <property type="entry name" value="Mg_chelatase_C"/>
    <property type="match status" value="1"/>
</dbReference>
<dbReference type="InterPro" id="IPR004482">
    <property type="entry name" value="Mg_chelat-rel"/>
</dbReference>
<dbReference type="InterPro" id="IPR045006">
    <property type="entry name" value="CHLI-like"/>
</dbReference>
<reference evidence="3 4" key="1">
    <citation type="journal article" date="2017" name="Genome Announc.">
        <title>Draft Genome Sequence of Romboutsia weinsteinii sp. nov. Strain CCRI-19649(T) Isolated from Surface Water.</title>
        <authorList>
            <person name="Maheux A.F."/>
            <person name="Boudreau D.K."/>
            <person name="Berube E."/>
            <person name="Boissinot M."/>
            <person name="Cantin P."/>
            <person name="Raymond F."/>
            <person name="Corbeil J."/>
            <person name="Omar R.F."/>
            <person name="Bergeron M.G."/>
        </authorList>
    </citation>
    <scope>NUCLEOTIDE SEQUENCE [LARGE SCALE GENOMIC DNA]</scope>
    <source>
        <strain evidence="3 4">CCRI-19649</strain>
    </source>
</reference>
<dbReference type="InterPro" id="IPR003593">
    <property type="entry name" value="AAA+_ATPase"/>
</dbReference>
<dbReference type="InterPro" id="IPR027417">
    <property type="entry name" value="P-loop_NTPase"/>
</dbReference>
<dbReference type="PANTHER" id="PTHR32039:SF7">
    <property type="entry name" value="COMPETENCE PROTEIN COMM"/>
    <property type="match status" value="1"/>
</dbReference>
<dbReference type="PANTHER" id="PTHR32039">
    <property type="entry name" value="MAGNESIUM-CHELATASE SUBUNIT CHLI"/>
    <property type="match status" value="1"/>
</dbReference>
<dbReference type="EMBL" id="NOJY02000005">
    <property type="protein sequence ID" value="RDY28789.1"/>
    <property type="molecule type" value="Genomic_DNA"/>
</dbReference>
<feature type="domain" description="AAA+ ATPase" evidence="2">
    <location>
        <begin position="217"/>
        <end position="399"/>
    </location>
</feature>
<evidence type="ECO:0000313" key="3">
    <source>
        <dbReference type="EMBL" id="RDY28789.1"/>
    </source>
</evidence>
<sequence>MLSIINSSNLIGIESFLVKVEIDITNGIPSFNIVGLASTEIKEARERVKSAILNSGYKFPNSRIVVNLSPADMKKEGSFFDLPISIGILRQHLKKDENYINESMFVGELSLDGKIRKVRGILPIIIGAKDAGIKRIFVPLDNVLESSFIDGIDIIPIQSLEECIGFLNDSLTINIEERIENRKYITDKNKDSDYEEDFEDVRGNYFVKRAAEIAAAGNHNLLMIGPPGSGKTMIAKRIRTILPDIQKDEMIEVSKIYSVSGLIDENIGIINKRPFRSPHHTSTRQALIGGGYDARPGEVVLAHRGVLFLDEIAEFDRRILETLRQPIEDNHINISRVKHNLKYPCNILLVGAMNPCPCGYYMSDNECKCRSFEINRYINKISGPLLDRFDIFVEVNSVSYDDIHQQQSSESSENIKLRVEKARDMQNNRFKSDSIGTNNEINSSKLLKFCDLNEDALKKTKLIFDKYKLSNRSYSKLLKLSRTIADLDMCKEVESKHIIEAFSFRKAYYTYFK</sequence>
<dbReference type="RefSeq" id="WP_094366606.1">
    <property type="nucleotide sequence ID" value="NZ_NOJY02000005.1"/>
</dbReference>
<evidence type="ECO:0000313" key="4">
    <source>
        <dbReference type="Proteomes" id="UP000215694"/>
    </source>
</evidence>
<evidence type="ECO:0000259" key="2">
    <source>
        <dbReference type="SMART" id="SM00382"/>
    </source>
</evidence>
<dbReference type="InterPro" id="IPR000523">
    <property type="entry name" value="Mg_chelatse_chII-like_cat_dom"/>
</dbReference>
<dbReference type="Pfam" id="PF01078">
    <property type="entry name" value="Mg_chelatase"/>
    <property type="match status" value="1"/>
</dbReference>
<accession>A0A371J7R1</accession>
<dbReference type="SMART" id="SM00382">
    <property type="entry name" value="AAA"/>
    <property type="match status" value="1"/>
</dbReference>
<dbReference type="NCBIfam" id="TIGR00368">
    <property type="entry name" value="YifB family Mg chelatase-like AAA ATPase"/>
    <property type="match status" value="1"/>
</dbReference>
<keyword evidence="3" id="KW-0547">Nucleotide-binding</keyword>
<evidence type="ECO:0000256" key="1">
    <source>
        <dbReference type="ARBA" id="ARBA00006354"/>
    </source>
</evidence>
<comment type="similarity">
    <text evidence="1">Belongs to the Mg-chelatase subunits D/I family. ComM subfamily.</text>
</comment>
<dbReference type="Gene3D" id="3.40.50.300">
    <property type="entry name" value="P-loop containing nucleotide triphosphate hydrolases"/>
    <property type="match status" value="1"/>
</dbReference>
<dbReference type="Gene3D" id="3.30.230.10">
    <property type="match status" value="1"/>
</dbReference>
<dbReference type="InterPro" id="IPR020568">
    <property type="entry name" value="Ribosomal_Su5_D2-typ_SF"/>
</dbReference>
<keyword evidence="3" id="KW-0067">ATP-binding</keyword>
<protein>
    <submittedName>
        <fullName evidence="3">ATP-binding protein</fullName>
    </submittedName>
</protein>